<dbReference type="InterPro" id="IPR012875">
    <property type="entry name" value="SDHF4"/>
</dbReference>
<evidence type="ECO:0000256" key="1">
    <source>
        <dbReference type="ARBA" id="ARBA00005701"/>
    </source>
</evidence>
<feature type="compositionally biased region" description="Basic and acidic residues" evidence="2">
    <location>
        <begin position="79"/>
        <end position="91"/>
    </location>
</feature>
<evidence type="ECO:0000313" key="4">
    <source>
        <dbReference type="Proteomes" id="UP000183900"/>
    </source>
</evidence>
<evidence type="ECO:0008006" key="5">
    <source>
        <dbReference type="Google" id="ProtNLM"/>
    </source>
</evidence>
<evidence type="ECO:0000313" key="3">
    <source>
        <dbReference type="EMBL" id="CUA93832.1"/>
    </source>
</evidence>
<dbReference type="AlphaFoldDB" id="A0A0K6HS09"/>
<gene>
    <name evidence="3" type="ORF">Ga0061067_102531</name>
</gene>
<sequence>MHDDEITGANGPEAGAADNRGVVVPFPQRAAPAEPEAAAEPAPAPQRRFEDLPPAAQRALKEAEARRAEIDARQQAMAKELDGRGGLEPTRYEDWEIKGITVDF</sequence>
<dbReference type="Pfam" id="PF07896">
    <property type="entry name" value="DUF1674"/>
    <property type="match status" value="1"/>
</dbReference>
<evidence type="ECO:0000256" key="2">
    <source>
        <dbReference type="SAM" id="MobiDB-lite"/>
    </source>
</evidence>
<comment type="similarity">
    <text evidence="1">Belongs to the SDHAF4 family.</text>
</comment>
<feature type="compositionally biased region" description="Basic and acidic residues" evidence="2">
    <location>
        <begin position="59"/>
        <end position="72"/>
    </location>
</feature>
<organism evidence="3 4">
    <name type="scientific">Pannonibacter indicus</name>
    <dbReference type="NCBI Taxonomy" id="466044"/>
    <lineage>
        <taxon>Bacteria</taxon>
        <taxon>Pseudomonadati</taxon>
        <taxon>Pseudomonadota</taxon>
        <taxon>Alphaproteobacteria</taxon>
        <taxon>Hyphomicrobiales</taxon>
        <taxon>Stappiaceae</taxon>
        <taxon>Pannonibacter</taxon>
    </lineage>
</organism>
<feature type="compositionally biased region" description="Low complexity" evidence="2">
    <location>
        <begin position="25"/>
        <end position="41"/>
    </location>
</feature>
<dbReference type="EMBL" id="CYHE01000002">
    <property type="protein sequence ID" value="CUA93832.1"/>
    <property type="molecule type" value="Genomic_DNA"/>
</dbReference>
<name>A0A0K6HS09_9HYPH</name>
<dbReference type="Proteomes" id="UP000183900">
    <property type="component" value="Unassembled WGS sequence"/>
</dbReference>
<feature type="region of interest" description="Disordered" evidence="2">
    <location>
        <begin position="1"/>
        <end position="91"/>
    </location>
</feature>
<protein>
    <recommendedName>
        <fullName evidence="5">DUF1674 domain-containing protein</fullName>
    </recommendedName>
</protein>
<accession>A0A0K6HS09</accession>
<proteinExistence type="inferred from homology"/>
<reference evidence="4" key="1">
    <citation type="submission" date="2015-08" db="EMBL/GenBank/DDBJ databases">
        <authorList>
            <person name="Varghese N."/>
        </authorList>
    </citation>
    <scope>NUCLEOTIDE SEQUENCE [LARGE SCALE GENOMIC DNA]</scope>
    <source>
        <strain evidence="4">DSM 23407</strain>
    </source>
</reference>
<keyword evidence="4" id="KW-1185">Reference proteome</keyword>